<protein>
    <submittedName>
        <fullName evidence="2">Uncharacterized protein</fullName>
    </submittedName>
</protein>
<evidence type="ECO:0000313" key="3">
    <source>
        <dbReference type="Proteomes" id="UP000500826"/>
    </source>
</evidence>
<reference evidence="2 3" key="1">
    <citation type="submission" date="2020-05" db="EMBL/GenBank/DDBJ databases">
        <title>Ramlibacter rhizophilus sp. nov., isolated from rhizosphere soil of national flower Mugunghwa from South Korea.</title>
        <authorList>
            <person name="Zheng-Fei Y."/>
            <person name="Huan T."/>
        </authorList>
    </citation>
    <scope>NUCLEOTIDE SEQUENCE [LARGE SCALE GENOMIC DNA]</scope>
    <source>
        <strain evidence="2 3">H242</strain>
    </source>
</reference>
<name>A0ABX6P4E8_9BURK</name>
<feature type="region of interest" description="Disordered" evidence="1">
    <location>
        <begin position="1"/>
        <end position="25"/>
    </location>
</feature>
<reference evidence="2 3" key="2">
    <citation type="submission" date="2020-05" db="EMBL/GenBank/DDBJ databases">
        <authorList>
            <person name="Khan S.A."/>
            <person name="Jeon C.O."/>
            <person name="Chun B.H."/>
        </authorList>
    </citation>
    <scope>NUCLEOTIDE SEQUENCE [LARGE SCALE GENOMIC DNA]</scope>
    <source>
        <strain evidence="2 3">H242</strain>
    </source>
</reference>
<dbReference type="Proteomes" id="UP000500826">
    <property type="component" value="Chromosome"/>
</dbReference>
<keyword evidence="3" id="KW-1185">Reference proteome</keyword>
<evidence type="ECO:0000256" key="1">
    <source>
        <dbReference type="SAM" id="MobiDB-lite"/>
    </source>
</evidence>
<proteinExistence type="predicted"/>
<organism evidence="2 3">
    <name type="scientific">Ramlibacter terrae</name>
    <dbReference type="NCBI Taxonomy" id="2732511"/>
    <lineage>
        <taxon>Bacteria</taxon>
        <taxon>Pseudomonadati</taxon>
        <taxon>Pseudomonadota</taxon>
        <taxon>Betaproteobacteria</taxon>
        <taxon>Burkholderiales</taxon>
        <taxon>Comamonadaceae</taxon>
        <taxon>Ramlibacter</taxon>
    </lineage>
</organism>
<accession>A0ABX6P4E8</accession>
<gene>
    <name evidence="2" type="ORF">HK414_13720</name>
</gene>
<evidence type="ECO:0000313" key="2">
    <source>
        <dbReference type="EMBL" id="QJW84437.1"/>
    </source>
</evidence>
<feature type="compositionally biased region" description="Gly residues" evidence="1">
    <location>
        <begin position="1"/>
        <end position="10"/>
    </location>
</feature>
<dbReference type="EMBL" id="CP053418">
    <property type="protein sequence ID" value="QJW84437.1"/>
    <property type="molecule type" value="Genomic_DNA"/>
</dbReference>
<sequence>MDRDGAGGLGHRPAGRAGHDAARRRRRLRRLQWRRAPLGLAAPGAVPPQVRATPDAARPVLAALGFEFRYTTASEPAMVSDARPLLANDVYQHLDKRTHAIVTMAPDTPDTGPSCGSASCAAGTCWPPSIATCTIS</sequence>